<protein>
    <recommendedName>
        <fullName evidence="1">DSBA-like thioredoxin domain-containing protein</fullName>
    </recommendedName>
</protein>
<dbReference type="GO" id="GO:0006749">
    <property type="term" value="P:glutathione metabolic process"/>
    <property type="evidence" value="ECO:0007669"/>
    <property type="project" value="TreeGrafter"/>
</dbReference>
<dbReference type="GO" id="GO:0004364">
    <property type="term" value="F:glutathione transferase activity"/>
    <property type="evidence" value="ECO:0007669"/>
    <property type="project" value="TreeGrafter"/>
</dbReference>
<dbReference type="GO" id="GO:0005739">
    <property type="term" value="C:mitochondrion"/>
    <property type="evidence" value="ECO:0007669"/>
    <property type="project" value="TreeGrafter"/>
</dbReference>
<dbReference type="InterPro" id="IPR001853">
    <property type="entry name" value="DSBA-like_thioredoxin_dom"/>
</dbReference>
<evidence type="ECO:0000259" key="1">
    <source>
        <dbReference type="Pfam" id="PF01323"/>
    </source>
</evidence>
<name>A0A060XTD5_ONCMY</name>
<sequence length="143" mass="16816">MYTFLNLKTFRVQSAFDCFQWLNFDIFFFDRRTSSWWSKMASSRKVIELFYDVVSPYSWLGFEVMCRYRNVWNIDLKLRPAFLGGIMQGSGNKPPGLVPNKFLYMTTDLHRLAQYFQVPISPPADPFEAMFEKGAPPPCMSFM</sequence>
<dbReference type="GO" id="GO:0005777">
    <property type="term" value="C:peroxisome"/>
    <property type="evidence" value="ECO:0007669"/>
    <property type="project" value="TreeGrafter"/>
</dbReference>
<dbReference type="Gene3D" id="3.40.30.10">
    <property type="entry name" value="Glutaredoxin"/>
    <property type="match status" value="1"/>
</dbReference>
<dbReference type="Proteomes" id="UP000193380">
    <property type="component" value="Unassembled WGS sequence"/>
</dbReference>
<dbReference type="PaxDb" id="8022-A0A060XTD5"/>
<dbReference type="AlphaFoldDB" id="A0A060XTD5"/>
<dbReference type="PANTHER" id="PTHR42943:SF2">
    <property type="entry name" value="GLUTATHIONE S-TRANSFERASE KAPPA 1"/>
    <property type="match status" value="1"/>
</dbReference>
<gene>
    <name evidence="2" type="ORF">GSONMT00025104001</name>
</gene>
<dbReference type="GO" id="GO:0004602">
    <property type="term" value="F:glutathione peroxidase activity"/>
    <property type="evidence" value="ECO:0007669"/>
    <property type="project" value="TreeGrafter"/>
</dbReference>
<dbReference type="STRING" id="8022.A0A060XTD5"/>
<feature type="domain" description="DSBA-like thioredoxin" evidence="1">
    <location>
        <begin position="46"/>
        <end position="125"/>
    </location>
</feature>
<dbReference type="PANTHER" id="PTHR42943">
    <property type="entry name" value="GLUTATHIONE S-TRANSFERASE KAPPA"/>
    <property type="match status" value="1"/>
</dbReference>
<dbReference type="EMBL" id="FR906034">
    <property type="protein sequence ID" value="CDQ82726.1"/>
    <property type="molecule type" value="Genomic_DNA"/>
</dbReference>
<evidence type="ECO:0000313" key="2">
    <source>
        <dbReference type="EMBL" id="CDQ82726.1"/>
    </source>
</evidence>
<organism evidence="2 3">
    <name type="scientific">Oncorhynchus mykiss</name>
    <name type="common">Rainbow trout</name>
    <name type="synonym">Salmo gairdneri</name>
    <dbReference type="NCBI Taxonomy" id="8022"/>
    <lineage>
        <taxon>Eukaryota</taxon>
        <taxon>Metazoa</taxon>
        <taxon>Chordata</taxon>
        <taxon>Craniata</taxon>
        <taxon>Vertebrata</taxon>
        <taxon>Euteleostomi</taxon>
        <taxon>Actinopterygii</taxon>
        <taxon>Neopterygii</taxon>
        <taxon>Teleostei</taxon>
        <taxon>Protacanthopterygii</taxon>
        <taxon>Salmoniformes</taxon>
        <taxon>Salmonidae</taxon>
        <taxon>Salmoninae</taxon>
        <taxon>Oncorhynchus</taxon>
    </lineage>
</organism>
<dbReference type="Pfam" id="PF01323">
    <property type="entry name" value="DSBA"/>
    <property type="match status" value="1"/>
</dbReference>
<reference evidence="2" key="1">
    <citation type="journal article" date="2014" name="Nat. Commun.">
        <title>The rainbow trout genome provides novel insights into evolution after whole-genome duplication in vertebrates.</title>
        <authorList>
            <person name="Berthelot C."/>
            <person name="Brunet F."/>
            <person name="Chalopin D."/>
            <person name="Juanchich A."/>
            <person name="Bernard M."/>
            <person name="Noel B."/>
            <person name="Bento P."/>
            <person name="Da Silva C."/>
            <person name="Labadie K."/>
            <person name="Alberti A."/>
            <person name="Aury J.M."/>
            <person name="Louis A."/>
            <person name="Dehais P."/>
            <person name="Bardou P."/>
            <person name="Montfort J."/>
            <person name="Klopp C."/>
            <person name="Cabau C."/>
            <person name="Gaspin C."/>
            <person name="Thorgaard G.H."/>
            <person name="Boussaha M."/>
            <person name="Quillet E."/>
            <person name="Guyomard R."/>
            <person name="Galiana D."/>
            <person name="Bobe J."/>
            <person name="Volff J.N."/>
            <person name="Genet C."/>
            <person name="Wincker P."/>
            <person name="Jaillon O."/>
            <person name="Roest Crollius H."/>
            <person name="Guiguen Y."/>
        </authorList>
    </citation>
    <scope>NUCLEOTIDE SEQUENCE [LARGE SCALE GENOMIC DNA]</scope>
</reference>
<evidence type="ECO:0000313" key="3">
    <source>
        <dbReference type="Proteomes" id="UP000193380"/>
    </source>
</evidence>
<dbReference type="InterPro" id="IPR036249">
    <property type="entry name" value="Thioredoxin-like_sf"/>
</dbReference>
<proteinExistence type="predicted"/>
<accession>A0A060XTD5</accession>
<dbReference type="InterPro" id="IPR051924">
    <property type="entry name" value="GST_Kappa/NadH"/>
</dbReference>
<dbReference type="SUPFAM" id="SSF52833">
    <property type="entry name" value="Thioredoxin-like"/>
    <property type="match status" value="1"/>
</dbReference>
<reference evidence="2" key="2">
    <citation type="submission" date="2014-03" db="EMBL/GenBank/DDBJ databases">
        <authorList>
            <person name="Genoscope - CEA"/>
        </authorList>
    </citation>
    <scope>NUCLEOTIDE SEQUENCE</scope>
</reference>